<gene>
    <name evidence="1" type="ORF">IAC50_05250</name>
</gene>
<proteinExistence type="predicted"/>
<evidence type="ECO:0000313" key="1">
    <source>
        <dbReference type="EMBL" id="HIU25883.1"/>
    </source>
</evidence>
<organism evidence="1 2">
    <name type="scientific">Candidatus Allocopromorpha excrementigallinarum</name>
    <dbReference type="NCBI Taxonomy" id="2840742"/>
    <lineage>
        <taxon>Bacteria</taxon>
        <taxon>Bacillati</taxon>
        <taxon>Bacillota</taxon>
        <taxon>Clostridia</taxon>
        <taxon>Eubacteriales</taxon>
        <taxon>Eubacteriaceae</taxon>
        <taxon>Eubacteriaceae incertae sedis</taxon>
        <taxon>Candidatus Allocopromorpha</taxon>
    </lineage>
</organism>
<dbReference type="EMBL" id="DVMP01000095">
    <property type="protein sequence ID" value="HIU25883.1"/>
    <property type="molecule type" value="Genomic_DNA"/>
</dbReference>
<dbReference type="InterPro" id="IPR029069">
    <property type="entry name" value="HotDog_dom_sf"/>
</dbReference>
<protein>
    <submittedName>
        <fullName evidence="1">Uncharacterized protein</fullName>
    </submittedName>
</protein>
<dbReference type="AlphaFoldDB" id="A0A9D1L7B9"/>
<dbReference type="Proteomes" id="UP000824090">
    <property type="component" value="Unassembled WGS sequence"/>
</dbReference>
<dbReference type="SUPFAM" id="SSF54637">
    <property type="entry name" value="Thioesterase/thiol ester dehydrase-isomerase"/>
    <property type="match status" value="1"/>
</dbReference>
<sequence length="144" mass="16463">MAKVQEEMRKYLSDNSMGKEVQRENFKFMFGEEDCHYPGTLISGCKLLEKCVDFASAFAARRDGGMSNLFAHMEADILYSVHTCDVMEVICWKVKDGNKSRVIGFEMYKIEEYDKAKDYFNMLTEPVLCVKGECVCVLTAVPHV</sequence>
<comment type="caution">
    <text evidence="1">The sequence shown here is derived from an EMBL/GenBank/DDBJ whole genome shotgun (WGS) entry which is preliminary data.</text>
</comment>
<accession>A0A9D1L7B9</accession>
<evidence type="ECO:0000313" key="2">
    <source>
        <dbReference type="Proteomes" id="UP000824090"/>
    </source>
</evidence>
<name>A0A9D1L7B9_9FIRM</name>
<dbReference type="Gene3D" id="3.10.129.10">
    <property type="entry name" value="Hotdog Thioesterase"/>
    <property type="match status" value="1"/>
</dbReference>
<reference evidence="1" key="1">
    <citation type="submission" date="2020-10" db="EMBL/GenBank/DDBJ databases">
        <authorList>
            <person name="Gilroy R."/>
        </authorList>
    </citation>
    <scope>NUCLEOTIDE SEQUENCE</scope>
    <source>
        <strain evidence="1">ChiHcec3-6078</strain>
    </source>
</reference>
<reference evidence="1" key="2">
    <citation type="journal article" date="2021" name="PeerJ">
        <title>Extensive microbial diversity within the chicken gut microbiome revealed by metagenomics and culture.</title>
        <authorList>
            <person name="Gilroy R."/>
            <person name="Ravi A."/>
            <person name="Getino M."/>
            <person name="Pursley I."/>
            <person name="Horton D.L."/>
            <person name="Alikhan N.F."/>
            <person name="Baker D."/>
            <person name="Gharbi K."/>
            <person name="Hall N."/>
            <person name="Watson M."/>
            <person name="Adriaenssens E.M."/>
            <person name="Foster-Nyarko E."/>
            <person name="Jarju S."/>
            <person name="Secka A."/>
            <person name="Antonio M."/>
            <person name="Oren A."/>
            <person name="Chaudhuri R.R."/>
            <person name="La Ragione R."/>
            <person name="Hildebrand F."/>
            <person name="Pallen M.J."/>
        </authorList>
    </citation>
    <scope>NUCLEOTIDE SEQUENCE</scope>
    <source>
        <strain evidence="1">ChiHcec3-6078</strain>
    </source>
</reference>